<feature type="chain" id="PRO_5013091951" evidence="1">
    <location>
        <begin position="23"/>
        <end position="69"/>
    </location>
</feature>
<dbReference type="InterPro" id="IPR048207">
    <property type="entry name" value="HprT-like"/>
</dbReference>
<dbReference type="PROSITE" id="PS51257">
    <property type="entry name" value="PROKAR_LIPOPROTEIN"/>
    <property type="match status" value="1"/>
</dbReference>
<keyword evidence="1" id="KW-0732">Signal</keyword>
<dbReference type="RefSeq" id="WP_078742195.1">
    <property type="nucleotide sequence ID" value="NZ_MSDF01000046.1"/>
</dbReference>
<evidence type="ECO:0000313" key="2">
    <source>
        <dbReference type="EMBL" id="OPA87503.1"/>
    </source>
</evidence>
<accession>A0A1T2Y644</accession>
<gene>
    <name evidence="2" type="ORF">BFW87_23990</name>
</gene>
<evidence type="ECO:0000256" key="1">
    <source>
        <dbReference type="SAM" id="SignalP"/>
    </source>
</evidence>
<dbReference type="EMBL" id="MSDF01000046">
    <property type="protein sequence ID" value="OPA87503.1"/>
    <property type="molecule type" value="Genomic_DNA"/>
</dbReference>
<dbReference type="AlphaFoldDB" id="A0A1T2Y644"/>
<comment type="caution">
    <text evidence="2">The sequence shown here is derived from an EMBL/GenBank/DDBJ whole genome shotgun (WGS) entry which is preliminary data.</text>
</comment>
<proteinExistence type="predicted"/>
<feature type="signal peptide" evidence="1">
    <location>
        <begin position="1"/>
        <end position="22"/>
    </location>
</feature>
<dbReference type="NCBIfam" id="NF041532">
    <property type="entry name" value="HprT"/>
    <property type="match status" value="1"/>
</dbReference>
<dbReference type="Proteomes" id="UP000190965">
    <property type="component" value="Unassembled WGS sequence"/>
</dbReference>
<name>A0A1T2Y644_PSEFL</name>
<evidence type="ECO:0000313" key="3">
    <source>
        <dbReference type="Proteomes" id="UP000190965"/>
    </source>
</evidence>
<protein>
    <submittedName>
        <fullName evidence="2">Type III secretion protein</fullName>
    </submittedName>
</protein>
<organism evidence="2 3">
    <name type="scientific">Pseudomonas fluorescens</name>
    <dbReference type="NCBI Taxonomy" id="294"/>
    <lineage>
        <taxon>Bacteria</taxon>
        <taxon>Pseudomonadati</taxon>
        <taxon>Pseudomonadota</taxon>
        <taxon>Gammaproteobacteria</taxon>
        <taxon>Pseudomonadales</taxon>
        <taxon>Pseudomonadaceae</taxon>
        <taxon>Pseudomonas</taxon>
    </lineage>
</organism>
<sequence>MTTKLLIALTTLALLTGCSSFADKGCRAEACKRPDSGPAQLVIWWPPDMRQGLDDANHEVDFTVTPIKD</sequence>
<reference evidence="2 3" key="1">
    <citation type="submission" date="2016-12" db="EMBL/GenBank/DDBJ databases">
        <title>Draft genome sequences of seven strains of Pseudomonas fluorescens that produce 4-formylaminooxyvinylglycine.</title>
        <authorList>
            <person name="Okrent R.A."/>
            <person name="Manning V.A."/>
            <person name="Trippe K.M."/>
        </authorList>
    </citation>
    <scope>NUCLEOTIDE SEQUENCE [LARGE SCALE GENOMIC DNA]</scope>
    <source>
        <strain evidence="2 3">P5A</strain>
    </source>
</reference>
<dbReference type="OrthoDB" id="6548477at2"/>